<accession>A0A2W5ZEX7</accession>
<dbReference type="EMBL" id="QHBU01000070">
    <property type="protein sequence ID" value="PZR82527.1"/>
    <property type="molecule type" value="Genomic_DNA"/>
</dbReference>
<dbReference type="InterPro" id="IPR004839">
    <property type="entry name" value="Aminotransferase_I/II_large"/>
</dbReference>
<dbReference type="PANTHER" id="PTHR46383">
    <property type="entry name" value="ASPARTATE AMINOTRANSFERASE"/>
    <property type="match status" value="1"/>
</dbReference>
<evidence type="ECO:0000256" key="3">
    <source>
        <dbReference type="ARBA" id="ARBA00022576"/>
    </source>
</evidence>
<dbReference type="CDD" id="cd00609">
    <property type="entry name" value="AAT_like"/>
    <property type="match status" value="1"/>
</dbReference>
<dbReference type="Pfam" id="PF00155">
    <property type="entry name" value="Aminotran_1_2"/>
    <property type="match status" value="1"/>
</dbReference>
<keyword evidence="4 6" id="KW-0808">Transferase</keyword>
<keyword evidence="3 6" id="KW-0032">Aminotransferase</keyword>
<dbReference type="InterPro" id="IPR050596">
    <property type="entry name" value="AspAT/PAT-like"/>
</dbReference>
<dbReference type="AlphaFoldDB" id="A0A2W5ZEX7"/>
<dbReference type="Proteomes" id="UP000606991">
    <property type="component" value="Unassembled WGS sequence"/>
</dbReference>
<dbReference type="GO" id="GO:0008483">
    <property type="term" value="F:transaminase activity"/>
    <property type="evidence" value="ECO:0007669"/>
    <property type="project" value="UniProtKB-KW"/>
</dbReference>
<protein>
    <recommendedName>
        <fullName evidence="6">Aminotransferase</fullName>
        <ecNumber evidence="6">2.6.1.-</ecNumber>
    </recommendedName>
</protein>
<dbReference type="InterPro" id="IPR015422">
    <property type="entry name" value="PyrdxlP-dep_Trfase_small"/>
</dbReference>
<gene>
    <name evidence="9" type="ORF">DLM65_03735</name>
    <name evidence="8" type="ORF">JF886_10615</name>
</gene>
<evidence type="ECO:0000259" key="7">
    <source>
        <dbReference type="Pfam" id="PF00155"/>
    </source>
</evidence>
<reference evidence="9" key="2">
    <citation type="submission" date="2018-05" db="EMBL/GenBank/DDBJ databases">
        <authorList>
            <person name="Ferrari B."/>
        </authorList>
    </citation>
    <scope>NUCLEOTIDE SEQUENCE</scope>
    <source>
        <strain evidence="9">RRmetagenome_bin12</strain>
    </source>
</reference>
<accession>A0A934K117</accession>
<proteinExistence type="inferred from homology"/>
<keyword evidence="5" id="KW-0663">Pyridoxal phosphate</keyword>
<dbReference type="EMBL" id="JAEKNS010000111">
    <property type="protein sequence ID" value="MBJ7595292.1"/>
    <property type="molecule type" value="Genomic_DNA"/>
</dbReference>
<dbReference type="EC" id="2.6.1.-" evidence="6"/>
<evidence type="ECO:0000256" key="4">
    <source>
        <dbReference type="ARBA" id="ARBA00022679"/>
    </source>
</evidence>
<comment type="caution">
    <text evidence="9">The sequence shown here is derived from an EMBL/GenBank/DDBJ whole genome shotgun (WGS) entry which is preliminary data.</text>
</comment>
<reference evidence="9 10" key="1">
    <citation type="journal article" date="2017" name="Nature">
        <title>Atmospheric trace gases support primary production in Antarctic desert surface soil.</title>
        <authorList>
            <person name="Ji M."/>
            <person name="Greening C."/>
            <person name="Vanwonterghem I."/>
            <person name="Carere C.R."/>
            <person name="Bay S.K."/>
            <person name="Steen J.A."/>
            <person name="Montgomery K."/>
            <person name="Lines T."/>
            <person name="Beardall J."/>
            <person name="van Dorst J."/>
            <person name="Snape I."/>
            <person name="Stott M.B."/>
            <person name="Hugenholtz P."/>
            <person name="Ferrari B.C."/>
        </authorList>
    </citation>
    <scope>NUCLEOTIDE SEQUENCE [LARGE SCALE GENOMIC DNA]</scope>
    <source>
        <strain evidence="9">RRmetagenome_bin12</strain>
    </source>
</reference>
<evidence type="ECO:0000313" key="9">
    <source>
        <dbReference type="EMBL" id="PZR82527.1"/>
    </source>
</evidence>
<feature type="domain" description="Aminotransferase class I/classII large" evidence="7">
    <location>
        <begin position="25"/>
        <end position="376"/>
    </location>
</feature>
<dbReference type="PROSITE" id="PS00105">
    <property type="entry name" value="AA_TRANSFER_CLASS_1"/>
    <property type="match status" value="1"/>
</dbReference>
<evidence type="ECO:0000256" key="2">
    <source>
        <dbReference type="ARBA" id="ARBA00007441"/>
    </source>
</evidence>
<evidence type="ECO:0000256" key="5">
    <source>
        <dbReference type="ARBA" id="ARBA00022898"/>
    </source>
</evidence>
<comment type="similarity">
    <text evidence="2 6">Belongs to the class-I pyridoxal-phosphate-dependent aminotransferase family.</text>
</comment>
<evidence type="ECO:0000313" key="10">
    <source>
        <dbReference type="Proteomes" id="UP000248724"/>
    </source>
</evidence>
<dbReference type="Gene3D" id="3.40.640.10">
    <property type="entry name" value="Type I PLP-dependent aspartate aminotransferase-like (Major domain)"/>
    <property type="match status" value="1"/>
</dbReference>
<organism evidence="9 10">
    <name type="scientific">Candidatus Aeolococcus gillhamiae</name>
    <dbReference type="NCBI Taxonomy" id="3127015"/>
    <lineage>
        <taxon>Bacteria</taxon>
        <taxon>Bacillati</taxon>
        <taxon>Candidatus Dormiibacterota</taxon>
        <taxon>Candidatus Dormibacteria</taxon>
        <taxon>Candidatus Aeolococcales</taxon>
        <taxon>Candidatus Aeolococcaceae</taxon>
        <taxon>Candidatus Aeolococcus</taxon>
    </lineage>
</organism>
<evidence type="ECO:0000313" key="8">
    <source>
        <dbReference type="EMBL" id="MBJ7595292.1"/>
    </source>
</evidence>
<dbReference type="Gene3D" id="3.90.1150.10">
    <property type="entry name" value="Aspartate Aminotransferase, domain 1"/>
    <property type="match status" value="1"/>
</dbReference>
<evidence type="ECO:0000313" key="11">
    <source>
        <dbReference type="Proteomes" id="UP000606991"/>
    </source>
</evidence>
<dbReference type="Proteomes" id="UP000248724">
    <property type="component" value="Unassembled WGS sequence"/>
</dbReference>
<dbReference type="GO" id="GO:0030170">
    <property type="term" value="F:pyridoxal phosphate binding"/>
    <property type="evidence" value="ECO:0007669"/>
    <property type="project" value="InterPro"/>
</dbReference>
<evidence type="ECO:0000256" key="1">
    <source>
        <dbReference type="ARBA" id="ARBA00001933"/>
    </source>
</evidence>
<dbReference type="InterPro" id="IPR015421">
    <property type="entry name" value="PyrdxlP-dep_Trfase_major"/>
</dbReference>
<name>A0A2W5ZEX7_9BACT</name>
<comment type="cofactor">
    <cofactor evidence="1 6">
        <name>pyridoxal 5'-phosphate</name>
        <dbReference type="ChEBI" id="CHEBI:597326"/>
    </cofactor>
</comment>
<dbReference type="SUPFAM" id="SSF53383">
    <property type="entry name" value="PLP-dependent transferases"/>
    <property type="match status" value="1"/>
</dbReference>
<dbReference type="InterPro" id="IPR004838">
    <property type="entry name" value="NHTrfase_class1_PyrdxlP-BS"/>
</dbReference>
<dbReference type="InterPro" id="IPR015424">
    <property type="entry name" value="PyrdxlP-dep_Trfase"/>
</dbReference>
<sequence>MSRIGTESAFEVLAHARRLEDEGRDIIHLEIGEPDCATPQNIIDVAVRALNEGATHYTPASGMAVTREATARYVTARTGVPTSLENIVIVPGSKNILAFLLLAIIEPGDEVIVPDPGYPIYRSLVNFIGATPVSAPIRQENDFRLDIDELRGLVTPRTRLLIVNTPANPTGGILTREDCENIAQLAIEHDLVVLTDEIYGRLIYDSAHVSLYGIDGMAERTVLLDGVSKAWAMCGWRLGFGAMPVPLAQRMDTLMINSSSCAAAFTQLAAIEAFDSPESDAAVDAMVAEFRRRRDILVDGLNRIPGISCRRPAGAFYVFPDVTATGYNERELQKELLDEVGVATLAGSTFGPHGAGHIRLSYANSVENIERALERIALHLGAGAVSPA</sequence>
<reference evidence="8 11" key="3">
    <citation type="submission" date="2020-10" db="EMBL/GenBank/DDBJ databases">
        <title>Ca. Dormibacterota MAGs.</title>
        <authorList>
            <person name="Montgomery K."/>
        </authorList>
    </citation>
    <scope>NUCLEOTIDE SEQUENCE [LARGE SCALE GENOMIC DNA]</scope>
    <source>
        <strain evidence="8">SC8812_S17_18</strain>
    </source>
</reference>
<evidence type="ECO:0000256" key="6">
    <source>
        <dbReference type="RuleBase" id="RU000481"/>
    </source>
</evidence>
<dbReference type="PANTHER" id="PTHR46383:SF1">
    <property type="entry name" value="ASPARTATE AMINOTRANSFERASE"/>
    <property type="match status" value="1"/>
</dbReference>
<dbReference type="GO" id="GO:0006520">
    <property type="term" value="P:amino acid metabolic process"/>
    <property type="evidence" value="ECO:0007669"/>
    <property type="project" value="InterPro"/>
</dbReference>